<gene>
    <name evidence="1" type="ORF">OSSY52_06020</name>
</gene>
<accession>A0A7G1G2B2</accession>
<protein>
    <submittedName>
        <fullName evidence="1">Uncharacterized protein</fullName>
    </submittedName>
</protein>
<evidence type="ECO:0000313" key="2">
    <source>
        <dbReference type="Proteomes" id="UP000516361"/>
    </source>
</evidence>
<dbReference type="Proteomes" id="UP000516361">
    <property type="component" value="Chromosome"/>
</dbReference>
<dbReference type="EMBL" id="AP018712">
    <property type="protein sequence ID" value="BBE30461.1"/>
    <property type="molecule type" value="Genomic_DNA"/>
</dbReference>
<organism evidence="1 2">
    <name type="scientific">Tepiditoga spiralis</name>
    <dbReference type="NCBI Taxonomy" id="2108365"/>
    <lineage>
        <taxon>Bacteria</taxon>
        <taxon>Thermotogati</taxon>
        <taxon>Thermotogota</taxon>
        <taxon>Thermotogae</taxon>
        <taxon>Petrotogales</taxon>
        <taxon>Petrotogaceae</taxon>
        <taxon>Tepiditoga</taxon>
    </lineage>
</organism>
<name>A0A7G1G2B2_9BACT</name>
<dbReference type="SUPFAM" id="SSF101898">
    <property type="entry name" value="NHL repeat"/>
    <property type="match status" value="1"/>
</dbReference>
<reference evidence="1 2" key="1">
    <citation type="submission" date="2018-06" db="EMBL/GenBank/DDBJ databases">
        <title>Genome sequencing of Oceanotoga sp. sy52.</title>
        <authorList>
            <person name="Mori K."/>
        </authorList>
    </citation>
    <scope>NUCLEOTIDE SEQUENCE [LARGE SCALE GENOMIC DNA]</scope>
    <source>
        <strain evidence="2">sy52</strain>
    </source>
</reference>
<dbReference type="RefSeq" id="WP_190615557.1">
    <property type="nucleotide sequence ID" value="NZ_AP018712.1"/>
</dbReference>
<sequence>MKKFFLISILLLLFINVFTSELTKREFDSRIKFSESLKLLFDNKKYEARIKLADAISGEVYIEDIPKFWYYAAKLDLQLGRIDKAKQDLDNILLFSAQNENVNTLKNFIRNIEKFSLTDYSTPIFLDIEKINGNYKSYERFYSPVDAEVLNSEIYILDSTNNRIFKKNDEEQWIKLPKMTYYGMTSDNKLNRIYLGTNKGIYYFNSYAKNNFFNINFKDTAESTTSTNTESKLFKLTNDGSYAVFDVDNAGRICAFDSYKGYLTIFGYDGEILQQKKFDYNVIFTSGVYYQNKIYLLESISKQIYVYDTLTKRVIDKVQLDKNDFYNSITVLPWGPLLIDSYKKGIFIFNLENKKVTPTKIKNFYGKIKLKYGILTLIDSKNSNVYIKRVVSKSKSIYNINIYGLFFDKEKLKVSGKINVSDLNGNNIEYLLKNFYVNDTGGRVNFNYTRNFIKTNVYTYNSIEEFFKTGISQIKTDSFIITKGNIKEKPKAEKIIPLLLSGSSIFYLRDLNDLTDVLNNIIYTTGGIIISPEEENYLNKYLNFAYNPVDMIDYSLTPPIVQGIKQTKVTINMNKQILSDTLYYFTEGVGLGE</sequence>
<dbReference type="InParanoid" id="A0A7G1G2B2"/>
<dbReference type="KEGG" id="ocy:OSSY52_06020"/>
<keyword evidence="2" id="KW-1185">Reference proteome</keyword>
<proteinExistence type="predicted"/>
<evidence type="ECO:0000313" key="1">
    <source>
        <dbReference type="EMBL" id="BBE30461.1"/>
    </source>
</evidence>
<dbReference type="AlphaFoldDB" id="A0A7G1G2B2"/>